<protein>
    <recommendedName>
        <fullName evidence="5">Xylanolytic transcriptional activator regulatory domain-containing protein</fullName>
    </recommendedName>
</protein>
<dbReference type="Proteomes" id="UP000231358">
    <property type="component" value="Unassembled WGS sequence"/>
</dbReference>
<dbReference type="InterPro" id="IPR007219">
    <property type="entry name" value="XnlR_reg_dom"/>
</dbReference>
<evidence type="ECO:0000313" key="6">
    <source>
        <dbReference type="EMBL" id="KAE8338006.1"/>
    </source>
</evidence>
<proteinExistence type="predicted"/>
<keyword evidence="8" id="KW-1185">Reference proteome</keyword>
<organism evidence="7 8">
    <name type="scientific">Aspergillus arachidicola</name>
    <dbReference type="NCBI Taxonomy" id="656916"/>
    <lineage>
        <taxon>Eukaryota</taxon>
        <taxon>Fungi</taxon>
        <taxon>Dikarya</taxon>
        <taxon>Ascomycota</taxon>
        <taxon>Pezizomycotina</taxon>
        <taxon>Eurotiomycetes</taxon>
        <taxon>Eurotiomycetidae</taxon>
        <taxon>Eurotiales</taxon>
        <taxon>Aspergillaceae</taxon>
        <taxon>Aspergillus</taxon>
        <taxon>Aspergillus subgen. Circumdati</taxon>
    </lineage>
</organism>
<evidence type="ECO:0000256" key="3">
    <source>
        <dbReference type="ARBA" id="ARBA00023242"/>
    </source>
</evidence>
<dbReference type="Proteomes" id="UP000325558">
    <property type="component" value="Unassembled WGS sequence"/>
</dbReference>
<dbReference type="EMBL" id="NEXV01000535">
    <property type="protein sequence ID" value="PIG81881.1"/>
    <property type="molecule type" value="Genomic_DNA"/>
</dbReference>
<name>A0A2G7FQ04_9EURO</name>
<reference evidence="6" key="2">
    <citation type="submission" date="2019-04" db="EMBL/GenBank/DDBJ databases">
        <title>Friends and foes A comparative genomics study of 23 Aspergillus species from section Flavi.</title>
        <authorList>
            <consortium name="DOE Joint Genome Institute"/>
            <person name="Kjaerbolling I."/>
            <person name="Vesth T."/>
            <person name="Frisvad J.C."/>
            <person name="Nybo J.L."/>
            <person name="Theobald S."/>
            <person name="Kildgaard S."/>
            <person name="Isbrandt T."/>
            <person name="Kuo A."/>
            <person name="Sato A."/>
            <person name="Lyhne E.K."/>
            <person name="Kogle M.E."/>
            <person name="Wiebenga A."/>
            <person name="Kun R.S."/>
            <person name="Lubbers R.J."/>
            <person name="Makela M.R."/>
            <person name="Barry K."/>
            <person name="Chovatia M."/>
            <person name="Clum A."/>
            <person name="Daum C."/>
            <person name="Haridas S."/>
            <person name="He G."/>
            <person name="LaButti K."/>
            <person name="Lipzen A."/>
            <person name="Mondo S."/>
            <person name="Riley R."/>
            <person name="Salamov A."/>
            <person name="Simmons B.A."/>
            <person name="Magnuson J.K."/>
            <person name="Henrissat B."/>
            <person name="Mortensen U.H."/>
            <person name="Larsen T.O."/>
            <person name="Devries R.P."/>
            <person name="Grigoriev I.V."/>
            <person name="Machida M."/>
            <person name="Baker S.E."/>
            <person name="Andersen M.R."/>
        </authorList>
    </citation>
    <scope>NUCLEOTIDE SEQUENCE</scope>
    <source>
        <strain evidence="6">CBS 117612</strain>
    </source>
</reference>
<dbReference type="AlphaFoldDB" id="A0A2G7FQ04"/>
<dbReference type="GO" id="GO:0008270">
    <property type="term" value="F:zinc ion binding"/>
    <property type="evidence" value="ECO:0007669"/>
    <property type="project" value="InterPro"/>
</dbReference>
<accession>A0A2G7FQ04</accession>
<keyword evidence="3" id="KW-0539">Nucleus</keyword>
<evidence type="ECO:0000256" key="2">
    <source>
        <dbReference type="ARBA" id="ARBA00023163"/>
    </source>
</evidence>
<evidence type="ECO:0000256" key="4">
    <source>
        <dbReference type="SAM" id="MobiDB-lite"/>
    </source>
</evidence>
<feature type="region of interest" description="Disordered" evidence="4">
    <location>
        <begin position="1"/>
        <end position="47"/>
    </location>
</feature>
<dbReference type="Pfam" id="PF04082">
    <property type="entry name" value="Fungal_trans"/>
    <property type="match status" value="1"/>
</dbReference>
<evidence type="ECO:0000256" key="1">
    <source>
        <dbReference type="ARBA" id="ARBA00023015"/>
    </source>
</evidence>
<dbReference type="OrthoDB" id="103819at2759"/>
<dbReference type="GO" id="GO:0003700">
    <property type="term" value="F:DNA-binding transcription factor activity"/>
    <property type="evidence" value="ECO:0007669"/>
    <property type="project" value="InterPro"/>
</dbReference>
<gene>
    <name evidence="7" type="ORF">AARAC_003702</name>
    <name evidence="6" type="ORF">BDV24DRAFT_166708</name>
</gene>
<dbReference type="STRING" id="656916.A0A2G7FQ04"/>
<keyword evidence="1" id="KW-0805">Transcription regulation</keyword>
<dbReference type="GO" id="GO:0003677">
    <property type="term" value="F:DNA binding"/>
    <property type="evidence" value="ECO:0007669"/>
    <property type="project" value="InterPro"/>
</dbReference>
<sequence>MQDLNSSLELRSSNSDSRIHSHDSVESPRRLPSAREVSAEAKNLSDMGYPLEEAQETREILEQELSSAHGLPASRRAILHSAVKILDEVLKSFPSASVNIPVDARAPASSASTHEPSFEFFYMMLEEAEKGTLWPDHVSNPCLRDMTYALIARNENEQLLCHYRVCVYTKAISVISRWLLSTETNTSIRSTLIESKSRYITAACRALDSIGFLSPPSLSLIQALLSGAMLMQEMGNVSQSWALTSVAARYLVALNGHKLANRPPQNERDRKLKVCLGWCFCLDTIMSMLLARRPSLPKLMTTSAELVVLPEIILGGGLMKTMVDLSLLIQAANETVTSTEVSQAIDLEGRYNVISEELKSMLAKIDSARHEASRAHRLDWIAVGFTARAALISIYQSRLKFTRKASTRMDCVACARESLGYFSRLQSELSDDTGLAETFTFQAWITPVFPLSSFLILFCNFIATSYIEDYALMEQVFQKLHILPNSKSRARIHHLIDSYLQLCQEILPSSIESHQRLQTEYVIPRSENHEPSNLQALDQVEWFERPEEHLSFDGVWGDESLQELLTAHSSLVLFEQDNKI</sequence>
<dbReference type="CDD" id="cd12148">
    <property type="entry name" value="fungal_TF_MHR"/>
    <property type="match status" value="1"/>
</dbReference>
<evidence type="ECO:0000259" key="5">
    <source>
        <dbReference type="SMART" id="SM00906"/>
    </source>
</evidence>
<dbReference type="PANTHER" id="PTHR46910:SF5">
    <property type="entry name" value="ZN(II)2CYS6 TRANSCRIPTION FACTOR (EUROFUNG)"/>
    <property type="match status" value="1"/>
</dbReference>
<dbReference type="InterPro" id="IPR050987">
    <property type="entry name" value="AtrR-like"/>
</dbReference>
<dbReference type="EMBL" id="ML737172">
    <property type="protein sequence ID" value="KAE8338006.1"/>
    <property type="molecule type" value="Genomic_DNA"/>
</dbReference>
<evidence type="ECO:0000313" key="7">
    <source>
        <dbReference type="EMBL" id="PIG81881.1"/>
    </source>
</evidence>
<reference evidence="7 8" key="1">
    <citation type="submission" date="2017-05" db="EMBL/GenBank/DDBJ databases">
        <title>Genome sequence for an aflatoxigenic pathogen of Argentinian peanut, Aspergillus arachidicola.</title>
        <authorList>
            <person name="Moore G."/>
            <person name="Beltz S.B."/>
            <person name="Mack B.M."/>
        </authorList>
    </citation>
    <scope>NUCLEOTIDE SEQUENCE [LARGE SCALE GENOMIC DNA]</scope>
    <source>
        <strain evidence="7 8">CBS 117610</strain>
    </source>
</reference>
<feature type="compositionally biased region" description="Low complexity" evidence="4">
    <location>
        <begin position="1"/>
        <end position="16"/>
    </location>
</feature>
<feature type="compositionally biased region" description="Basic and acidic residues" evidence="4">
    <location>
        <begin position="17"/>
        <end position="29"/>
    </location>
</feature>
<dbReference type="PANTHER" id="PTHR46910">
    <property type="entry name" value="TRANSCRIPTION FACTOR PDR1"/>
    <property type="match status" value="1"/>
</dbReference>
<evidence type="ECO:0000313" key="8">
    <source>
        <dbReference type="Proteomes" id="UP000231358"/>
    </source>
</evidence>
<keyword evidence="2" id="KW-0804">Transcription</keyword>
<feature type="domain" description="Xylanolytic transcriptional activator regulatory" evidence="5">
    <location>
        <begin position="240"/>
        <end position="313"/>
    </location>
</feature>
<dbReference type="GO" id="GO:0006351">
    <property type="term" value="P:DNA-templated transcription"/>
    <property type="evidence" value="ECO:0007669"/>
    <property type="project" value="InterPro"/>
</dbReference>
<dbReference type="SMART" id="SM00906">
    <property type="entry name" value="Fungal_trans"/>
    <property type="match status" value="1"/>
</dbReference>